<evidence type="ECO:0000313" key="4">
    <source>
        <dbReference type="Proteomes" id="UP001646157"/>
    </source>
</evidence>
<proteinExistence type="predicted"/>
<evidence type="ECO:0000256" key="1">
    <source>
        <dbReference type="SAM" id="Phobius"/>
    </source>
</evidence>
<feature type="transmembrane region" description="Helical" evidence="1">
    <location>
        <begin position="52"/>
        <end position="75"/>
    </location>
</feature>
<dbReference type="InterPro" id="IPR003675">
    <property type="entry name" value="Rce1/LyrA-like_dom"/>
</dbReference>
<dbReference type="Pfam" id="PF02517">
    <property type="entry name" value="Rce1-like"/>
    <property type="match status" value="1"/>
</dbReference>
<evidence type="ECO:0000259" key="2">
    <source>
        <dbReference type="Pfam" id="PF02517"/>
    </source>
</evidence>
<name>A0ABS2N958_9BACI</name>
<dbReference type="RefSeq" id="WP_205168550.1">
    <property type="nucleotide sequence ID" value="NZ_JAFBDZ010000001.1"/>
</dbReference>
<keyword evidence="1" id="KW-1133">Transmembrane helix</keyword>
<reference evidence="3 4" key="1">
    <citation type="submission" date="2021-01" db="EMBL/GenBank/DDBJ databases">
        <title>Genomic Encyclopedia of Type Strains, Phase IV (KMG-IV): sequencing the most valuable type-strain genomes for metagenomic binning, comparative biology and taxonomic classification.</title>
        <authorList>
            <person name="Goeker M."/>
        </authorList>
    </citation>
    <scope>NUCLEOTIDE SEQUENCE [LARGE SCALE GENOMIC DNA]</scope>
    <source>
        <strain evidence="3 4">DSM 24834</strain>
    </source>
</reference>
<gene>
    <name evidence="3" type="ORF">JOC86_000925</name>
</gene>
<feature type="transmembrane region" description="Helical" evidence="1">
    <location>
        <begin position="114"/>
        <end position="136"/>
    </location>
</feature>
<keyword evidence="1" id="KW-0812">Transmembrane</keyword>
<feature type="transmembrane region" description="Helical" evidence="1">
    <location>
        <begin position="20"/>
        <end position="40"/>
    </location>
</feature>
<dbReference type="Proteomes" id="UP001646157">
    <property type="component" value="Unassembled WGS sequence"/>
</dbReference>
<feature type="domain" description="CAAX prenyl protease 2/Lysostaphin resistance protein A-like" evidence="2">
    <location>
        <begin position="101"/>
        <end position="180"/>
    </location>
</feature>
<dbReference type="GO" id="GO:0008233">
    <property type="term" value="F:peptidase activity"/>
    <property type="evidence" value="ECO:0007669"/>
    <property type="project" value="UniProtKB-KW"/>
</dbReference>
<comment type="caution">
    <text evidence="3">The sequence shown here is derived from an EMBL/GenBank/DDBJ whole genome shotgun (WGS) entry which is preliminary data.</text>
</comment>
<keyword evidence="3" id="KW-0378">Hydrolase</keyword>
<sequence length="197" mass="22529">MKNNQAEIIKKISDRELSFHLYATQVVLLTISFLLGIFLFEDMDTFTNQFNLNFRTALIGLGFGLIVVILDIILMKKLPENLYDDGGINQRIFSRRNPGEIALLSLLIALSEEILFRGIIQFHFGFLIASVIFAIVHIRYWRNGFLIINIVVLSLLIGFVYEWTSSLSATIIMHFTIDFLLGCHIRIQSVKKSRDGS</sequence>
<feature type="transmembrane region" description="Helical" evidence="1">
    <location>
        <begin position="143"/>
        <end position="161"/>
    </location>
</feature>
<dbReference type="GO" id="GO:0006508">
    <property type="term" value="P:proteolysis"/>
    <property type="evidence" value="ECO:0007669"/>
    <property type="project" value="UniProtKB-KW"/>
</dbReference>
<keyword evidence="3" id="KW-0645">Protease</keyword>
<dbReference type="EMBL" id="JAFBDZ010000001">
    <property type="protein sequence ID" value="MBM7584388.1"/>
    <property type="molecule type" value="Genomic_DNA"/>
</dbReference>
<protein>
    <submittedName>
        <fullName evidence="3">Membrane protease YdiL (CAAX protease family)</fullName>
    </submittedName>
</protein>
<organism evidence="3 4">
    <name type="scientific">Rossellomorea pakistanensis</name>
    <dbReference type="NCBI Taxonomy" id="992288"/>
    <lineage>
        <taxon>Bacteria</taxon>
        <taxon>Bacillati</taxon>
        <taxon>Bacillota</taxon>
        <taxon>Bacilli</taxon>
        <taxon>Bacillales</taxon>
        <taxon>Bacillaceae</taxon>
        <taxon>Rossellomorea</taxon>
    </lineage>
</organism>
<keyword evidence="1" id="KW-0472">Membrane</keyword>
<evidence type="ECO:0000313" key="3">
    <source>
        <dbReference type="EMBL" id="MBM7584388.1"/>
    </source>
</evidence>
<keyword evidence="4" id="KW-1185">Reference proteome</keyword>
<accession>A0ABS2N958</accession>